<keyword evidence="1" id="KW-0863">Zinc-finger</keyword>
<dbReference type="PANTHER" id="PTHR46609">
    <property type="entry name" value="EXONUCLEASE, PHAGE-TYPE/RECB, C-TERMINAL DOMAIN-CONTAINING PROTEIN"/>
    <property type="match status" value="1"/>
</dbReference>
<protein>
    <recommendedName>
        <fullName evidence="2">SWIM-type domain-containing protein</fullName>
    </recommendedName>
</protein>
<keyword evidence="1" id="KW-0862">Zinc</keyword>
<evidence type="ECO:0000313" key="4">
    <source>
        <dbReference type="Proteomes" id="UP001186944"/>
    </source>
</evidence>
<keyword evidence="1" id="KW-0479">Metal-binding</keyword>
<dbReference type="Proteomes" id="UP001186944">
    <property type="component" value="Unassembled WGS sequence"/>
</dbReference>
<sequence>MHDTATGDLSHVPFLSFGFVEQTIKESTKSDGSKEFTKGYKYFSEKYITDIKVYQLGEGDSDTPGCLVKARSYRSQKKNESPHSLEIVLTSGPAFDRDASKCSCAIGSSGSCGHIAGLLYTLAHMKTTGMKAVPTDVAKTSLPQTWHVPRGEKLAGTASNNVTVQGYNAKNPYKETRGIRSTLYNPIPTTIHNLPFTQLCLNLEKIDKSCLFLTVFNVDDQESNTETKFGKFPKGSPLAVQHKLQTEYILNILDAEDFPKLPVKNFMRNRLSIVLGQQKLVRLESMKVTNEQSAEIESMTQLQSKDPKWHKVRRERVTASIAGDIVKRRKEYEPLVERMRTTRRVITASMRHGIACETIAADAYVEKMNGDVNIYPCGIVVSPKAPWLAASPDRKVYCPSLSPKHGLLEIKCPVNPLSECSYLSR</sequence>
<dbReference type="InterPro" id="IPR007527">
    <property type="entry name" value="Znf_SWIM"/>
</dbReference>
<gene>
    <name evidence="3" type="ORF">FSP39_001733</name>
</gene>
<dbReference type="CDD" id="cd22343">
    <property type="entry name" value="PDDEXK_lambda_exonuclease-like"/>
    <property type="match status" value="1"/>
</dbReference>
<comment type="caution">
    <text evidence="3">The sequence shown here is derived from an EMBL/GenBank/DDBJ whole genome shotgun (WGS) entry which is preliminary data.</text>
</comment>
<dbReference type="InterPro" id="IPR019080">
    <property type="entry name" value="YqaJ_viral_recombinase"/>
</dbReference>
<evidence type="ECO:0000256" key="1">
    <source>
        <dbReference type="PROSITE-ProRule" id="PRU00325"/>
    </source>
</evidence>
<keyword evidence="4" id="KW-1185">Reference proteome</keyword>
<reference evidence="3" key="1">
    <citation type="submission" date="2019-08" db="EMBL/GenBank/DDBJ databases">
        <title>The improved chromosome-level genome for the pearl oyster Pinctada fucata martensii using PacBio sequencing and Hi-C.</title>
        <authorList>
            <person name="Zheng Z."/>
        </authorList>
    </citation>
    <scope>NUCLEOTIDE SEQUENCE</scope>
    <source>
        <strain evidence="3">ZZ-2019</strain>
        <tissue evidence="3">Adductor muscle</tissue>
    </source>
</reference>
<dbReference type="SUPFAM" id="SSF52980">
    <property type="entry name" value="Restriction endonuclease-like"/>
    <property type="match status" value="1"/>
</dbReference>
<dbReference type="PROSITE" id="PS50966">
    <property type="entry name" value="ZF_SWIM"/>
    <property type="match status" value="1"/>
</dbReference>
<feature type="domain" description="SWIM-type" evidence="2">
    <location>
        <begin position="87"/>
        <end position="123"/>
    </location>
</feature>
<dbReference type="Pfam" id="PF09588">
    <property type="entry name" value="YqaJ"/>
    <property type="match status" value="1"/>
</dbReference>
<evidence type="ECO:0000259" key="2">
    <source>
        <dbReference type="PROSITE" id="PS50966"/>
    </source>
</evidence>
<dbReference type="GO" id="GO:0006281">
    <property type="term" value="P:DNA repair"/>
    <property type="evidence" value="ECO:0007669"/>
    <property type="project" value="UniProtKB-ARBA"/>
</dbReference>
<dbReference type="EMBL" id="VSWD01000002">
    <property type="protein sequence ID" value="KAK3106870.1"/>
    <property type="molecule type" value="Genomic_DNA"/>
</dbReference>
<dbReference type="GO" id="GO:0008270">
    <property type="term" value="F:zinc ion binding"/>
    <property type="evidence" value="ECO:0007669"/>
    <property type="project" value="UniProtKB-KW"/>
</dbReference>
<dbReference type="InterPro" id="IPR011335">
    <property type="entry name" value="Restrct_endonuc-II-like"/>
</dbReference>
<dbReference type="InterPro" id="IPR051703">
    <property type="entry name" value="NF-kappa-B_Signaling_Reg"/>
</dbReference>
<evidence type="ECO:0000313" key="3">
    <source>
        <dbReference type="EMBL" id="KAK3106870.1"/>
    </source>
</evidence>
<name>A0AA88YVM9_PINIB</name>
<proteinExistence type="predicted"/>
<dbReference type="Gene3D" id="3.90.320.10">
    <property type="match status" value="1"/>
</dbReference>
<organism evidence="3 4">
    <name type="scientific">Pinctada imbricata</name>
    <name type="common">Atlantic pearl-oyster</name>
    <name type="synonym">Pinctada martensii</name>
    <dbReference type="NCBI Taxonomy" id="66713"/>
    <lineage>
        <taxon>Eukaryota</taxon>
        <taxon>Metazoa</taxon>
        <taxon>Spiralia</taxon>
        <taxon>Lophotrochozoa</taxon>
        <taxon>Mollusca</taxon>
        <taxon>Bivalvia</taxon>
        <taxon>Autobranchia</taxon>
        <taxon>Pteriomorphia</taxon>
        <taxon>Pterioida</taxon>
        <taxon>Pterioidea</taxon>
        <taxon>Pteriidae</taxon>
        <taxon>Pinctada</taxon>
    </lineage>
</organism>
<dbReference type="AlphaFoldDB" id="A0AA88YVM9"/>
<dbReference type="InterPro" id="IPR011604">
    <property type="entry name" value="PDDEXK-like_dom_sf"/>
</dbReference>
<dbReference type="PANTHER" id="PTHR46609:SF8">
    <property type="entry name" value="YQAJ VIRAL RECOMBINASE DOMAIN-CONTAINING PROTEIN"/>
    <property type="match status" value="1"/>
</dbReference>
<accession>A0AA88YVM9</accession>